<comment type="caution">
    <text evidence="1">The sequence shown here is derived from an EMBL/GenBank/DDBJ whole genome shotgun (WGS) entry which is preliminary data.</text>
</comment>
<evidence type="ECO:0000313" key="2">
    <source>
        <dbReference type="Proteomes" id="UP000784294"/>
    </source>
</evidence>
<dbReference type="Proteomes" id="UP000784294">
    <property type="component" value="Unassembled WGS sequence"/>
</dbReference>
<name>A0A448XRA2_9PLAT</name>
<gene>
    <name evidence="1" type="ORF">PXEA_LOCUS36351</name>
</gene>
<keyword evidence="2" id="KW-1185">Reference proteome</keyword>
<protein>
    <submittedName>
        <fullName evidence="1">Uncharacterized protein</fullName>
    </submittedName>
</protein>
<reference evidence="1" key="1">
    <citation type="submission" date="2018-11" db="EMBL/GenBank/DDBJ databases">
        <authorList>
            <consortium name="Pathogen Informatics"/>
        </authorList>
    </citation>
    <scope>NUCLEOTIDE SEQUENCE</scope>
</reference>
<dbReference type="AlphaFoldDB" id="A0A448XRA2"/>
<proteinExistence type="predicted"/>
<sequence>MRVLENLAMTAEKALKKAGLPPMEEILDPEKEVAPIK</sequence>
<accession>A0A448XRA2</accession>
<evidence type="ECO:0000313" key="1">
    <source>
        <dbReference type="EMBL" id="VEL42911.1"/>
    </source>
</evidence>
<dbReference type="EMBL" id="CAAALY010277508">
    <property type="protein sequence ID" value="VEL42911.1"/>
    <property type="molecule type" value="Genomic_DNA"/>
</dbReference>
<organism evidence="1 2">
    <name type="scientific">Protopolystoma xenopodis</name>
    <dbReference type="NCBI Taxonomy" id="117903"/>
    <lineage>
        <taxon>Eukaryota</taxon>
        <taxon>Metazoa</taxon>
        <taxon>Spiralia</taxon>
        <taxon>Lophotrochozoa</taxon>
        <taxon>Platyhelminthes</taxon>
        <taxon>Monogenea</taxon>
        <taxon>Polyopisthocotylea</taxon>
        <taxon>Polystomatidea</taxon>
        <taxon>Polystomatidae</taxon>
        <taxon>Protopolystoma</taxon>
    </lineage>
</organism>